<sequence length="71" mass="8063">MTTRAQLQKALNRLEAYLPHLLDQFPEPENFWPAFAGEADPVLDGAPAHDHDWVADRLESMLRFHGAPSPR</sequence>
<accession>A0A075K2L2</accession>
<organism evidence="1 2">
    <name type="scientific">Dyella japonica A8</name>
    <dbReference type="NCBI Taxonomy" id="1217721"/>
    <lineage>
        <taxon>Bacteria</taxon>
        <taxon>Pseudomonadati</taxon>
        <taxon>Pseudomonadota</taxon>
        <taxon>Gammaproteobacteria</taxon>
        <taxon>Lysobacterales</taxon>
        <taxon>Rhodanobacteraceae</taxon>
        <taxon>Dyella</taxon>
    </lineage>
</organism>
<dbReference type="HOGENOM" id="CLU_184606_1_0_6"/>
<dbReference type="AlphaFoldDB" id="A0A075K2L2"/>
<gene>
    <name evidence="1" type="ORF">HY57_13185</name>
</gene>
<proteinExistence type="predicted"/>
<protein>
    <submittedName>
        <fullName evidence="1">Uncharacterized protein</fullName>
    </submittedName>
</protein>
<name>A0A075K2L2_9GAMM</name>
<dbReference type="Proteomes" id="UP000027987">
    <property type="component" value="Chromosome"/>
</dbReference>
<evidence type="ECO:0000313" key="1">
    <source>
        <dbReference type="EMBL" id="AIF48145.1"/>
    </source>
</evidence>
<dbReference type="EMBL" id="CP008884">
    <property type="protein sequence ID" value="AIF48145.1"/>
    <property type="molecule type" value="Genomic_DNA"/>
</dbReference>
<keyword evidence="2" id="KW-1185">Reference proteome</keyword>
<reference evidence="1 2" key="1">
    <citation type="submission" date="2014-07" db="EMBL/GenBank/DDBJ databases">
        <title>Complete Genome Sequence of Dyella japonica Strain A8 Isolated from Malaysian Tropical Soil.</title>
        <authorList>
            <person name="Hui R.K.H."/>
            <person name="Chen J.-W."/>
            <person name="Chan K.-G."/>
            <person name="Leung F.C.C."/>
        </authorList>
    </citation>
    <scope>NUCLEOTIDE SEQUENCE [LARGE SCALE GENOMIC DNA]</scope>
    <source>
        <strain evidence="1 2">A8</strain>
    </source>
</reference>
<dbReference type="KEGG" id="dja:HY57_13185"/>
<dbReference type="PATRIC" id="fig|1217721.7.peg.2718"/>
<dbReference type="STRING" id="1217721.HY57_13185"/>
<evidence type="ECO:0000313" key="2">
    <source>
        <dbReference type="Proteomes" id="UP000027987"/>
    </source>
</evidence>